<proteinExistence type="inferred from homology"/>
<dbReference type="InterPro" id="IPR000055">
    <property type="entry name" value="Restrct_endonuc_typeI_TRD"/>
</dbReference>
<dbReference type="PANTHER" id="PTHR30408">
    <property type="entry name" value="TYPE-1 RESTRICTION ENZYME ECOKI SPECIFICITY PROTEIN"/>
    <property type="match status" value="1"/>
</dbReference>
<feature type="domain" description="Type I restriction modification DNA specificity" evidence="5">
    <location>
        <begin position="230"/>
        <end position="374"/>
    </location>
</feature>
<feature type="domain" description="Type I restriction modification DNA specificity" evidence="5">
    <location>
        <begin position="138"/>
        <end position="193"/>
    </location>
</feature>
<keyword evidence="4" id="KW-0175">Coiled coil</keyword>
<evidence type="ECO:0000256" key="4">
    <source>
        <dbReference type="SAM" id="Coils"/>
    </source>
</evidence>
<dbReference type="Proteomes" id="UP001430637">
    <property type="component" value="Unassembled WGS sequence"/>
</dbReference>
<keyword evidence="2" id="KW-0680">Restriction system</keyword>
<dbReference type="Gene3D" id="3.90.220.20">
    <property type="entry name" value="DNA methylase specificity domains"/>
    <property type="match status" value="3"/>
</dbReference>
<accession>A0ABS8F7D5</accession>
<gene>
    <name evidence="6" type="ORF">LKD23_04840</name>
</gene>
<evidence type="ECO:0000259" key="5">
    <source>
        <dbReference type="Pfam" id="PF01420"/>
    </source>
</evidence>
<dbReference type="RefSeq" id="WP_227620666.1">
    <property type="nucleotide sequence ID" value="NZ_JAJEQL010000008.1"/>
</dbReference>
<evidence type="ECO:0000256" key="3">
    <source>
        <dbReference type="ARBA" id="ARBA00023125"/>
    </source>
</evidence>
<keyword evidence="6" id="KW-0255">Endonuclease</keyword>
<reference evidence="6" key="1">
    <citation type="submission" date="2021-10" db="EMBL/GenBank/DDBJ databases">
        <title>Anaerobic single-cell dispensing facilitates the cultivation of human gut bacteria.</title>
        <authorList>
            <person name="Afrizal A."/>
        </authorList>
    </citation>
    <scope>NUCLEOTIDE SEQUENCE</scope>
    <source>
        <strain evidence="6">CLA-AA-H233</strain>
    </source>
</reference>
<protein>
    <submittedName>
        <fullName evidence="6">Restriction endonuclease subunit S</fullName>
    </submittedName>
</protein>
<keyword evidence="6" id="KW-0540">Nuclease</keyword>
<keyword evidence="3" id="KW-0238">DNA-binding</keyword>
<name>A0ABS8F7D5_9FIRM</name>
<evidence type="ECO:0000313" key="6">
    <source>
        <dbReference type="EMBL" id="MCC2199086.1"/>
    </source>
</evidence>
<keyword evidence="6" id="KW-0378">Hydrolase</keyword>
<keyword evidence="7" id="KW-1185">Reference proteome</keyword>
<sequence length="397" mass="45302">MLLSEDEQVSQAYKNGPLGSVPIDWEKTPFSELFVSFIEYTNDLDRFPLYSLTIEDGVTAKTERYERSHLVKKKNLYKVVRPNDFVYNPMNVRFGAIARYKGSSPVAVSGYYDVFSSVHESDSVFMENFLTFAPIISYYNKVSTGSLIEKQRVHFSKFLKFAFPLPSLQERKKIAAILSTQDKVIELKEKLLALKQQQKKYLMQQLLMPKNKEKSFKAIHLSDISCLINKHIDGQKYNYVSTENISPNLSGKVLFDESNIEISGVGFNAGDILVGNIRPYLKKVWRANKDGLCSTDVLVFKPIGISSEFLYYLIANDNFFFNVMTTAKGSKMPRGDKKAIMSAKMLIPESRIEQNFIVEILSTADHEINLLQESIEAEKQKKKALMQLLLTGKVRVK</sequence>
<dbReference type="Pfam" id="PF01420">
    <property type="entry name" value="Methylase_S"/>
    <property type="match status" value="2"/>
</dbReference>
<evidence type="ECO:0000313" key="7">
    <source>
        <dbReference type="Proteomes" id="UP001430637"/>
    </source>
</evidence>
<dbReference type="InterPro" id="IPR052021">
    <property type="entry name" value="Type-I_RS_S_subunit"/>
</dbReference>
<comment type="caution">
    <text evidence="6">The sequence shown here is derived from an EMBL/GenBank/DDBJ whole genome shotgun (WGS) entry which is preliminary data.</text>
</comment>
<dbReference type="InterPro" id="IPR044946">
    <property type="entry name" value="Restrct_endonuc_typeI_TRD_sf"/>
</dbReference>
<organism evidence="6 7">
    <name type="scientific">Faecalibacterium butyricigenerans</name>
    <dbReference type="NCBI Taxonomy" id="1851427"/>
    <lineage>
        <taxon>Bacteria</taxon>
        <taxon>Bacillati</taxon>
        <taxon>Bacillota</taxon>
        <taxon>Clostridia</taxon>
        <taxon>Eubacteriales</taxon>
        <taxon>Oscillospiraceae</taxon>
        <taxon>Faecalibacterium</taxon>
    </lineage>
</organism>
<dbReference type="GO" id="GO:0004519">
    <property type="term" value="F:endonuclease activity"/>
    <property type="evidence" value="ECO:0007669"/>
    <property type="project" value="UniProtKB-KW"/>
</dbReference>
<feature type="coiled-coil region" evidence="4">
    <location>
        <begin position="361"/>
        <end position="388"/>
    </location>
</feature>
<comment type="similarity">
    <text evidence="1">Belongs to the type-I restriction system S methylase family.</text>
</comment>
<dbReference type="EMBL" id="JAJEQL010000008">
    <property type="protein sequence ID" value="MCC2199086.1"/>
    <property type="molecule type" value="Genomic_DNA"/>
</dbReference>
<evidence type="ECO:0000256" key="1">
    <source>
        <dbReference type="ARBA" id="ARBA00010923"/>
    </source>
</evidence>
<evidence type="ECO:0000256" key="2">
    <source>
        <dbReference type="ARBA" id="ARBA00022747"/>
    </source>
</evidence>
<dbReference type="PANTHER" id="PTHR30408:SF12">
    <property type="entry name" value="TYPE I RESTRICTION ENZYME MJAVIII SPECIFICITY SUBUNIT"/>
    <property type="match status" value="1"/>
</dbReference>
<dbReference type="SUPFAM" id="SSF116734">
    <property type="entry name" value="DNA methylase specificity domain"/>
    <property type="match status" value="2"/>
</dbReference>